<evidence type="ECO:0000313" key="2">
    <source>
        <dbReference type="Proteomes" id="UP000824540"/>
    </source>
</evidence>
<gene>
    <name evidence="1" type="ORF">JZ751_000556</name>
</gene>
<organism evidence="1 2">
    <name type="scientific">Albula glossodonta</name>
    <name type="common">roundjaw bonefish</name>
    <dbReference type="NCBI Taxonomy" id="121402"/>
    <lineage>
        <taxon>Eukaryota</taxon>
        <taxon>Metazoa</taxon>
        <taxon>Chordata</taxon>
        <taxon>Craniata</taxon>
        <taxon>Vertebrata</taxon>
        <taxon>Euteleostomi</taxon>
        <taxon>Actinopterygii</taxon>
        <taxon>Neopterygii</taxon>
        <taxon>Teleostei</taxon>
        <taxon>Albuliformes</taxon>
        <taxon>Albulidae</taxon>
        <taxon>Albula</taxon>
    </lineage>
</organism>
<reference evidence="1" key="1">
    <citation type="thesis" date="2021" institute="BYU ScholarsArchive" country="Provo, UT, USA">
        <title>Applications of and Algorithms for Genome Assembly and Genomic Analyses with an Emphasis on Marine Teleosts.</title>
        <authorList>
            <person name="Pickett B.D."/>
        </authorList>
    </citation>
    <scope>NUCLEOTIDE SEQUENCE</scope>
    <source>
        <strain evidence="1">HI-2016</strain>
    </source>
</reference>
<sequence length="95" mass="10268">MEGGPWDNRTVLVSVVWSRSFYDQVMFGLAKAELNRAVHSGSLRASFSGCLNKEAAVTWVGERSWIAPVRTRKATPTVGAVTGGHVAVLSTHLIN</sequence>
<dbReference type="EMBL" id="JAFBMS010000001">
    <property type="protein sequence ID" value="KAG9355718.1"/>
    <property type="molecule type" value="Genomic_DNA"/>
</dbReference>
<protein>
    <submittedName>
        <fullName evidence="1">Uncharacterized protein</fullName>
    </submittedName>
</protein>
<keyword evidence="2" id="KW-1185">Reference proteome</keyword>
<proteinExistence type="predicted"/>
<name>A0A8T2PWQ8_9TELE</name>
<comment type="caution">
    <text evidence="1">The sequence shown here is derived from an EMBL/GenBank/DDBJ whole genome shotgun (WGS) entry which is preliminary data.</text>
</comment>
<evidence type="ECO:0000313" key="1">
    <source>
        <dbReference type="EMBL" id="KAG9355718.1"/>
    </source>
</evidence>
<accession>A0A8T2PWQ8</accession>
<dbReference type="Proteomes" id="UP000824540">
    <property type="component" value="Unassembled WGS sequence"/>
</dbReference>
<dbReference type="AlphaFoldDB" id="A0A8T2PWQ8"/>